<comment type="caution">
    <text evidence="8">The sequence shown here is derived from an EMBL/GenBank/DDBJ whole genome shotgun (WGS) entry which is preliminary data.</text>
</comment>
<evidence type="ECO:0000256" key="2">
    <source>
        <dbReference type="ARBA" id="ARBA00022723"/>
    </source>
</evidence>
<dbReference type="InterPro" id="IPR009051">
    <property type="entry name" value="Helical_ferredxn"/>
</dbReference>
<keyword evidence="1 6" id="KW-0004">4Fe-4S</keyword>
<dbReference type="Proteomes" id="UP001139263">
    <property type="component" value="Unassembled WGS sequence"/>
</dbReference>
<dbReference type="EC" id="1.1.99.14" evidence="6"/>
<proteinExistence type="predicted"/>
<protein>
    <recommendedName>
        <fullName evidence="6">Glycolate oxidase iron-sulfur subunit</fullName>
        <ecNumber evidence="6">1.1.99.14</ecNumber>
    </recommendedName>
</protein>
<dbReference type="EMBL" id="JALBUF010000001">
    <property type="protein sequence ID" value="MCI0182143.1"/>
    <property type="molecule type" value="Genomic_DNA"/>
</dbReference>
<comment type="catalytic activity">
    <reaction evidence="6">
        <text>glycolate + A = glyoxylate + AH2</text>
        <dbReference type="Rhea" id="RHEA:21264"/>
        <dbReference type="ChEBI" id="CHEBI:13193"/>
        <dbReference type="ChEBI" id="CHEBI:17499"/>
        <dbReference type="ChEBI" id="CHEBI:29805"/>
        <dbReference type="ChEBI" id="CHEBI:36655"/>
        <dbReference type="EC" id="1.1.99.14"/>
    </reaction>
</comment>
<dbReference type="InterPro" id="IPR004017">
    <property type="entry name" value="Cys_rich_dom"/>
</dbReference>
<keyword evidence="2 6" id="KW-0479">Metal-binding</keyword>
<evidence type="ECO:0000313" key="8">
    <source>
        <dbReference type="EMBL" id="MCI0182143.1"/>
    </source>
</evidence>
<dbReference type="GO" id="GO:0019154">
    <property type="term" value="F:glycolate dehydrogenase activity"/>
    <property type="evidence" value="ECO:0007669"/>
    <property type="project" value="UniProtKB-EC"/>
</dbReference>
<keyword evidence="6" id="KW-0813">Transport</keyword>
<dbReference type="PIRSF" id="PIRSF000139">
    <property type="entry name" value="Glc_ox_4Fe-4S"/>
    <property type="match status" value="1"/>
</dbReference>
<organism evidence="8 9">
    <name type="scientific">Sulfoacidibacillus ferrooxidans</name>
    <dbReference type="NCBI Taxonomy" id="2005001"/>
    <lineage>
        <taxon>Bacteria</taxon>
        <taxon>Bacillati</taxon>
        <taxon>Bacillota</taxon>
        <taxon>Bacilli</taxon>
        <taxon>Bacillales</taxon>
        <taxon>Alicyclobacillaceae</taxon>
        <taxon>Sulfoacidibacillus</taxon>
    </lineage>
</organism>
<dbReference type="Gene3D" id="1.10.1060.10">
    <property type="entry name" value="Alpha-helical ferredoxin"/>
    <property type="match status" value="1"/>
</dbReference>
<evidence type="ECO:0000256" key="5">
    <source>
        <dbReference type="ARBA" id="ARBA00023014"/>
    </source>
</evidence>
<evidence type="ECO:0000256" key="6">
    <source>
        <dbReference type="PIRNR" id="PIRNR000139"/>
    </source>
</evidence>
<dbReference type="PANTHER" id="PTHR32479">
    <property type="entry name" value="GLYCOLATE OXIDASE IRON-SULFUR SUBUNIT"/>
    <property type="match status" value="1"/>
</dbReference>
<dbReference type="PROSITE" id="PS51379">
    <property type="entry name" value="4FE4S_FER_2"/>
    <property type="match status" value="2"/>
</dbReference>
<evidence type="ECO:0000256" key="1">
    <source>
        <dbReference type="ARBA" id="ARBA00022485"/>
    </source>
</evidence>
<evidence type="ECO:0000256" key="4">
    <source>
        <dbReference type="ARBA" id="ARBA00023004"/>
    </source>
</evidence>
<dbReference type="PANTHER" id="PTHR32479:SF17">
    <property type="entry name" value="GLYCOLATE OXIDASE IRON-SULFUR SUBUNIT"/>
    <property type="match status" value="1"/>
</dbReference>
<keyword evidence="4 6" id="KW-0408">Iron</keyword>
<keyword evidence="3" id="KW-0677">Repeat</keyword>
<comment type="function">
    <text evidence="6">Component of a complex that catalyzes the oxidation of glycolate to glyoxylate.</text>
</comment>
<dbReference type="Pfam" id="PF13183">
    <property type="entry name" value="Fer4_8"/>
    <property type="match status" value="1"/>
</dbReference>
<evidence type="ECO:0000313" key="9">
    <source>
        <dbReference type="Proteomes" id="UP001139263"/>
    </source>
</evidence>
<dbReference type="RefSeq" id="WP_241711759.1">
    <property type="nucleotide sequence ID" value="NZ_JALBUF010000001.1"/>
</dbReference>
<keyword evidence="9" id="KW-1185">Reference proteome</keyword>
<dbReference type="InterPro" id="IPR017900">
    <property type="entry name" value="4Fe4S_Fe_S_CS"/>
</dbReference>
<name>A0A9X1V8U5_9BACL</name>
<comment type="cofactor">
    <cofactor evidence="6">
        <name>[4Fe-4S] cluster</name>
        <dbReference type="ChEBI" id="CHEBI:49883"/>
    </cofactor>
    <text evidence="6">Binds 2 [4Fe-4S] clusters.</text>
</comment>
<dbReference type="SUPFAM" id="SSF46548">
    <property type="entry name" value="alpha-helical ferredoxin"/>
    <property type="match status" value="1"/>
</dbReference>
<feature type="domain" description="4Fe-4S ferredoxin-type" evidence="7">
    <location>
        <begin position="61"/>
        <end position="93"/>
    </location>
</feature>
<dbReference type="GO" id="GO:0051539">
    <property type="term" value="F:4 iron, 4 sulfur cluster binding"/>
    <property type="evidence" value="ECO:0007669"/>
    <property type="project" value="UniProtKB-UniRule"/>
</dbReference>
<dbReference type="PROSITE" id="PS00198">
    <property type="entry name" value="4FE4S_FER_1"/>
    <property type="match status" value="1"/>
</dbReference>
<dbReference type="InterPro" id="IPR017896">
    <property type="entry name" value="4Fe4S_Fe-S-bd"/>
</dbReference>
<dbReference type="AlphaFoldDB" id="A0A9X1V8U5"/>
<dbReference type="InterPro" id="IPR012257">
    <property type="entry name" value="Glc_ox_4Fe-4S"/>
</dbReference>
<evidence type="ECO:0000256" key="3">
    <source>
        <dbReference type="ARBA" id="ARBA00022737"/>
    </source>
</evidence>
<dbReference type="GO" id="GO:0046872">
    <property type="term" value="F:metal ion binding"/>
    <property type="evidence" value="ECO:0007669"/>
    <property type="project" value="UniProtKB-UniRule"/>
</dbReference>
<sequence length="435" mass="48603">MDQGLSLHSDPISKDLYSVCVHCGFCLEVCPTYQQLGNENESPRGRVYLMKAAAEGTLPFDESVIDPVFNCLDCRACETVCPSGVQVGTLIEEARGQALSHIKQSGLEKFLHDLFLRKIFPSPGRLQRIRKLLRFYQVSHVQQVVRRSGALRLLPTHLREMEAVLPSVSRASARSVLPKESEQTKGVTKGRIALFTGCVMDVFFSEIHMATVRVALRNHLHVSVPKDQICCGALQIHAGDREQARMMAKHNIDVFLQSGADYIVLNAAGCGAAMKEYKELFHDDPVYRERAELFSSKVRDIAEILLEVGYEKPKSRLERTVTYHDACHLAHAQNIRSAPRELLRAIDGLTLIEMNDADRCCGSAGIYNITHPEMAAQLRERKLADLPHNVEVVAMGNPGCMLQIKAGLYAQGLTMDVVHTVELLDEAYRLEREVQ</sequence>
<dbReference type="Pfam" id="PF02754">
    <property type="entry name" value="CCG"/>
    <property type="match status" value="2"/>
</dbReference>
<keyword evidence="5 6" id="KW-0411">Iron-sulfur</keyword>
<accession>A0A9X1V8U5</accession>
<evidence type="ECO:0000259" key="7">
    <source>
        <dbReference type="PROSITE" id="PS51379"/>
    </source>
</evidence>
<reference evidence="8" key="1">
    <citation type="submission" date="2022-03" db="EMBL/GenBank/DDBJ databases">
        <title>Draft Genome Sequence of Firmicute Strain S0AB, a Heterotrophic Iron/Sulfur-Oxidizing Extreme Acidophile.</title>
        <authorList>
            <person name="Vergara E."/>
            <person name="Pakostova E."/>
            <person name="Johnson D.B."/>
            <person name="Holmes D.S."/>
        </authorList>
    </citation>
    <scope>NUCLEOTIDE SEQUENCE</scope>
    <source>
        <strain evidence="8">S0AB</strain>
    </source>
</reference>
<keyword evidence="6" id="KW-0249">Electron transport</keyword>
<comment type="catalytic activity">
    <reaction evidence="6">
        <text>(R)-lactate + A = pyruvate + AH2</text>
        <dbReference type="Rhea" id="RHEA:15089"/>
        <dbReference type="ChEBI" id="CHEBI:13193"/>
        <dbReference type="ChEBI" id="CHEBI:15361"/>
        <dbReference type="ChEBI" id="CHEBI:16004"/>
        <dbReference type="ChEBI" id="CHEBI:17499"/>
    </reaction>
</comment>
<feature type="domain" description="4Fe-4S ferredoxin-type" evidence="7">
    <location>
        <begin position="10"/>
        <end position="41"/>
    </location>
</feature>
<gene>
    <name evidence="8" type="primary">lutA_1</name>
    <name evidence="8" type="ORF">MM817_00399</name>
</gene>